<dbReference type="PROSITE" id="PS50084">
    <property type="entry name" value="KH_TYPE_1"/>
    <property type="match status" value="1"/>
</dbReference>
<keyword evidence="1 2" id="KW-0694">RNA-binding</keyword>
<evidence type="ECO:0000313" key="4">
    <source>
        <dbReference type="Proteomes" id="UP001611415"/>
    </source>
</evidence>
<evidence type="ECO:0000313" key="3">
    <source>
        <dbReference type="EMBL" id="MFI2474821.1"/>
    </source>
</evidence>
<sequence length="345" mass="38978">MVAVRERARLNYRCKHCRATGESRYAPFVCSACPSDTKDNRVCDQHVVILDGALTPTCHDHRPHCQECAEPAVFRCAGRGCRHDKAWCARHRRQHPRDPDISYCPSCFDVTFPRCEHPRCTDIGTVRCEHVSREFRRCDKRMCTRHAARWQVFGGERMGLGLCARHSQVVGLTADEVIFRIIAGAAGGRRKERLPSLQGFAHTLRRCRHVDLAIDYPRLHRMLSTEANALRNNKQAATALERARPDWDRQLTALHDVSREGTRLVERLKGLVIEKNARSGHEVAAAIELAEYKAPSSRGGVTRPGMLFVKVPQHLRGLFIGTGGQAIRHYSEVLGVKVQIEGSRR</sequence>
<keyword evidence="4" id="KW-1185">Reference proteome</keyword>
<evidence type="ECO:0000256" key="1">
    <source>
        <dbReference type="ARBA" id="ARBA00022884"/>
    </source>
</evidence>
<proteinExistence type="predicted"/>
<dbReference type="SUPFAM" id="SSF54814">
    <property type="entry name" value="Prokaryotic type KH domain (KH-domain type II)"/>
    <property type="match status" value="1"/>
</dbReference>
<comment type="caution">
    <text evidence="3">The sequence shown here is derived from an EMBL/GenBank/DDBJ whole genome shotgun (WGS) entry which is preliminary data.</text>
</comment>
<accession>A0ABW7X149</accession>
<dbReference type="RefSeq" id="WP_357402201.1">
    <property type="nucleotide sequence ID" value="NZ_JBEYCD010000003.1"/>
</dbReference>
<evidence type="ECO:0000256" key="2">
    <source>
        <dbReference type="PROSITE-ProRule" id="PRU00117"/>
    </source>
</evidence>
<dbReference type="Proteomes" id="UP001611415">
    <property type="component" value="Unassembled WGS sequence"/>
</dbReference>
<protein>
    <submittedName>
        <fullName evidence="3">KH domain-containing protein</fullName>
    </submittedName>
</protein>
<dbReference type="EMBL" id="JBIRYO010000008">
    <property type="protein sequence ID" value="MFI2474821.1"/>
    <property type="molecule type" value="Genomic_DNA"/>
</dbReference>
<reference evidence="3 4" key="1">
    <citation type="submission" date="2024-10" db="EMBL/GenBank/DDBJ databases">
        <title>The Natural Products Discovery Center: Release of the First 8490 Sequenced Strains for Exploring Actinobacteria Biosynthetic Diversity.</title>
        <authorList>
            <person name="Kalkreuter E."/>
            <person name="Kautsar S.A."/>
            <person name="Yang D."/>
            <person name="Bader C.D."/>
            <person name="Teijaro C.N."/>
            <person name="Fluegel L."/>
            <person name="Davis C.M."/>
            <person name="Simpson J.R."/>
            <person name="Lauterbach L."/>
            <person name="Steele A.D."/>
            <person name="Gui C."/>
            <person name="Meng S."/>
            <person name="Li G."/>
            <person name="Viehrig K."/>
            <person name="Ye F."/>
            <person name="Su P."/>
            <person name="Kiefer A.F."/>
            <person name="Nichols A."/>
            <person name="Cepeda A.J."/>
            <person name="Yan W."/>
            <person name="Fan B."/>
            <person name="Jiang Y."/>
            <person name="Adhikari A."/>
            <person name="Zheng C.-J."/>
            <person name="Schuster L."/>
            <person name="Cowan T.M."/>
            <person name="Smanski M.J."/>
            <person name="Chevrette M.G."/>
            <person name="De Carvalho L.P.S."/>
            <person name="Shen B."/>
        </authorList>
    </citation>
    <scope>NUCLEOTIDE SEQUENCE [LARGE SCALE GENOMIC DNA]</scope>
    <source>
        <strain evidence="3 4">NPDC019275</strain>
    </source>
</reference>
<organism evidence="3 4">
    <name type="scientific">Nocardia xishanensis</name>
    <dbReference type="NCBI Taxonomy" id="238964"/>
    <lineage>
        <taxon>Bacteria</taxon>
        <taxon>Bacillati</taxon>
        <taxon>Actinomycetota</taxon>
        <taxon>Actinomycetes</taxon>
        <taxon>Mycobacteriales</taxon>
        <taxon>Nocardiaceae</taxon>
        <taxon>Nocardia</taxon>
    </lineage>
</organism>
<dbReference type="InterPro" id="IPR009019">
    <property type="entry name" value="KH_sf_prok-type"/>
</dbReference>
<name>A0ABW7X149_9NOCA</name>
<gene>
    <name evidence="3" type="ORF">ACH49W_15710</name>
</gene>